<dbReference type="InterPro" id="IPR051200">
    <property type="entry name" value="Host-pathogen_enzymatic-act"/>
</dbReference>
<evidence type="ECO:0000259" key="2">
    <source>
        <dbReference type="Pfam" id="PF13360"/>
    </source>
</evidence>
<feature type="signal peptide" evidence="1">
    <location>
        <begin position="1"/>
        <end position="26"/>
    </location>
</feature>
<dbReference type="RefSeq" id="WP_166435375.1">
    <property type="nucleotide sequence ID" value="NZ_CP038196.1"/>
</dbReference>
<dbReference type="Gene3D" id="2.130.10.10">
    <property type="entry name" value="YVTN repeat-like/Quinoprotein amine dehydrogenase"/>
    <property type="match status" value="1"/>
</dbReference>
<dbReference type="PANTHER" id="PTHR47197:SF3">
    <property type="entry name" value="DIHYDRO-HEME D1 DEHYDROGENASE"/>
    <property type="match status" value="1"/>
</dbReference>
<gene>
    <name evidence="3" type="ORF">BDD41_0250</name>
</gene>
<comment type="caution">
    <text evidence="3">The sequence shown here is derived from an EMBL/GenBank/DDBJ whole genome shotgun (WGS) entry which is preliminary data.</text>
</comment>
<dbReference type="InterPro" id="IPR015943">
    <property type="entry name" value="WD40/YVTN_repeat-like_dom_sf"/>
</dbReference>
<feature type="chain" id="PRO_5017725203" evidence="1">
    <location>
        <begin position="27"/>
        <end position="451"/>
    </location>
</feature>
<evidence type="ECO:0000313" key="4">
    <source>
        <dbReference type="Proteomes" id="UP000256941"/>
    </source>
</evidence>
<protein>
    <submittedName>
        <fullName evidence="3">YVTN family beta-propeller protein</fullName>
    </submittedName>
</protein>
<sequence length="451" mass="46744">MAFPLRNAGRALTLAAFFASASGLSAETAFDTPADFAGRVMFSGPERGAIHAGGKVEVSGSGFAPQQQVSLQRGKTLLSPQDMQADAEGGFRFAFDLPQDAAVGLHPVVVQTEGPDTAGVAELKVSPQVPLAGAEGYDIRSAKVGPGVYQVAHSAQNGTVFVASAVGRPPEGTSSIAKLDAGTLEVLAEVNPGDFGAFGIAVDDANGTLWVTNTRQDAVAVYAQDDLSLVRQFEAGSVEKPRDVVIDAARGRAYVSTHRSRIEAFDTKTLEKLDGFELQSAERGGQFATMSLALDEKAGRLYTVSLRTPELARIDLVSGEVKILALPGAKTPSGVDFDPATGRVFVASQGSDNVIAIDGESGAVLFDTPVGAGTLNVAFDAASGRLFVANRASDTITVLDAATGEIKANLDGGSFPNHLVVAPEGTVFSVNKARGKDDPEGDRLTRIAPKA</sequence>
<reference evidence="3 4" key="1">
    <citation type="submission" date="2018-08" db="EMBL/GenBank/DDBJ databases">
        <title>Genomic Encyclopedia of Archaeal and Bacterial Type Strains, Phase II (KMG-II): from individual species to whole genera.</title>
        <authorList>
            <person name="Goeker M."/>
        </authorList>
    </citation>
    <scope>NUCLEOTIDE SEQUENCE [LARGE SCALE GENOMIC DNA]</scope>
    <source>
        <strain evidence="3 4">DSM 17099</strain>
    </source>
</reference>
<dbReference type="InterPro" id="IPR011048">
    <property type="entry name" value="Haem_d1_sf"/>
</dbReference>
<evidence type="ECO:0000256" key="1">
    <source>
        <dbReference type="SAM" id="SignalP"/>
    </source>
</evidence>
<dbReference type="Proteomes" id="UP000256941">
    <property type="component" value="Unassembled WGS sequence"/>
</dbReference>
<dbReference type="Pfam" id="PF13360">
    <property type="entry name" value="PQQ_2"/>
    <property type="match status" value="1"/>
</dbReference>
<keyword evidence="1" id="KW-0732">Signal</keyword>
<dbReference type="SUPFAM" id="SSF51004">
    <property type="entry name" value="C-terminal (heme d1) domain of cytochrome cd1-nitrite reductase"/>
    <property type="match status" value="1"/>
</dbReference>
<organism evidence="3 4">
    <name type="scientific">Paracoccus versutus</name>
    <name type="common">Thiobacillus versutus</name>
    <dbReference type="NCBI Taxonomy" id="34007"/>
    <lineage>
        <taxon>Bacteria</taxon>
        <taxon>Pseudomonadati</taxon>
        <taxon>Pseudomonadota</taxon>
        <taxon>Alphaproteobacteria</taxon>
        <taxon>Rhodobacterales</taxon>
        <taxon>Paracoccaceae</taxon>
        <taxon>Paracoccus</taxon>
    </lineage>
</organism>
<dbReference type="InterPro" id="IPR002372">
    <property type="entry name" value="PQQ_rpt_dom"/>
</dbReference>
<dbReference type="PANTHER" id="PTHR47197">
    <property type="entry name" value="PROTEIN NIRF"/>
    <property type="match status" value="1"/>
</dbReference>
<proteinExistence type="predicted"/>
<accession>A0A3D9XRR4</accession>
<evidence type="ECO:0000313" key="3">
    <source>
        <dbReference type="EMBL" id="REF71793.1"/>
    </source>
</evidence>
<name>A0A3D9XRR4_PARVE</name>
<dbReference type="EMBL" id="QTUJ01000001">
    <property type="protein sequence ID" value="REF71793.1"/>
    <property type="molecule type" value="Genomic_DNA"/>
</dbReference>
<dbReference type="AlphaFoldDB" id="A0A3D9XRR4"/>
<feature type="domain" description="Pyrrolo-quinoline quinone repeat" evidence="2">
    <location>
        <begin position="340"/>
        <end position="407"/>
    </location>
</feature>